<organism evidence="2 3">
    <name type="scientific">Marasmius tenuissimus</name>
    <dbReference type="NCBI Taxonomy" id="585030"/>
    <lineage>
        <taxon>Eukaryota</taxon>
        <taxon>Fungi</taxon>
        <taxon>Dikarya</taxon>
        <taxon>Basidiomycota</taxon>
        <taxon>Agaricomycotina</taxon>
        <taxon>Agaricomycetes</taxon>
        <taxon>Agaricomycetidae</taxon>
        <taxon>Agaricales</taxon>
        <taxon>Marasmiineae</taxon>
        <taxon>Marasmiaceae</taxon>
        <taxon>Marasmius</taxon>
    </lineage>
</organism>
<proteinExistence type="predicted"/>
<sequence>MKHSAKLKRTERADLPQSHHPRVDAALKDLKRLSKRLHSALSTYESELKVLERIYYKSKNQHRSALFWRRITETRRYGRRVEQTDLRTFVDALRLSFFREDKLALLSSELGDIVLDIKSAVIRLQEIYKPVEADPLQEYDAAHIQIPSPSNVDQSHDSQTVESSQPGIPSSSPSSLPRAPKELDADPLPRIAVQVHKATPTSRKEQVTSQLRPKKKKKKDEIDAIFGL</sequence>
<feature type="region of interest" description="Disordered" evidence="1">
    <location>
        <begin position="147"/>
        <end position="228"/>
    </location>
</feature>
<name>A0ABR3ADF2_9AGAR</name>
<feature type="compositionally biased region" description="Low complexity" evidence="1">
    <location>
        <begin position="163"/>
        <end position="178"/>
    </location>
</feature>
<evidence type="ECO:0000256" key="1">
    <source>
        <dbReference type="SAM" id="MobiDB-lite"/>
    </source>
</evidence>
<accession>A0ABR3ADF2</accession>
<evidence type="ECO:0000313" key="2">
    <source>
        <dbReference type="EMBL" id="KAL0071444.1"/>
    </source>
</evidence>
<evidence type="ECO:0008006" key="4">
    <source>
        <dbReference type="Google" id="ProtNLM"/>
    </source>
</evidence>
<dbReference type="Proteomes" id="UP001437256">
    <property type="component" value="Unassembled WGS sequence"/>
</dbReference>
<comment type="caution">
    <text evidence="2">The sequence shown here is derived from an EMBL/GenBank/DDBJ whole genome shotgun (WGS) entry which is preliminary data.</text>
</comment>
<feature type="compositionally biased region" description="Polar residues" evidence="1">
    <location>
        <begin position="147"/>
        <end position="162"/>
    </location>
</feature>
<gene>
    <name evidence="2" type="ORF">AAF712_001301</name>
</gene>
<keyword evidence="3" id="KW-1185">Reference proteome</keyword>
<dbReference type="EMBL" id="JBBXMP010000003">
    <property type="protein sequence ID" value="KAL0071444.1"/>
    <property type="molecule type" value="Genomic_DNA"/>
</dbReference>
<protein>
    <recommendedName>
        <fullName evidence="4">Nucleolus and neural progenitor protein-like N-terminal domain-containing protein</fullName>
    </recommendedName>
</protein>
<evidence type="ECO:0000313" key="3">
    <source>
        <dbReference type="Proteomes" id="UP001437256"/>
    </source>
</evidence>
<reference evidence="2 3" key="1">
    <citation type="submission" date="2024-05" db="EMBL/GenBank/DDBJ databases">
        <title>A draft genome resource for the thread blight pathogen Marasmius tenuissimus strain MS-2.</title>
        <authorList>
            <person name="Yulfo-Soto G.E."/>
            <person name="Baruah I.K."/>
            <person name="Amoako-Attah I."/>
            <person name="Bukari Y."/>
            <person name="Meinhardt L.W."/>
            <person name="Bailey B.A."/>
            <person name="Cohen S.P."/>
        </authorList>
    </citation>
    <scope>NUCLEOTIDE SEQUENCE [LARGE SCALE GENOMIC DNA]</scope>
    <source>
        <strain evidence="2 3">MS-2</strain>
    </source>
</reference>